<dbReference type="Gene3D" id="3.30.300.30">
    <property type="match status" value="1"/>
</dbReference>
<dbReference type="EMBL" id="JBHSDY010000002">
    <property type="protein sequence ID" value="MFC4296894.1"/>
    <property type="molecule type" value="Genomic_DNA"/>
</dbReference>
<dbReference type="InterPro" id="IPR025110">
    <property type="entry name" value="AMP-bd_C"/>
</dbReference>
<feature type="domain" description="AMP-binding enzyme C-terminal" evidence="4">
    <location>
        <begin position="445"/>
        <end position="517"/>
    </location>
</feature>
<dbReference type="PANTHER" id="PTHR43201:SF5">
    <property type="entry name" value="MEDIUM-CHAIN ACYL-COA LIGASE ACSF2, MITOCHONDRIAL"/>
    <property type="match status" value="1"/>
</dbReference>
<sequence>MFQEWRGQTIPSLLRYGADAWPDRIAVDDGREQLTYAALAQRSDRMQEALVQLGIKRGDHVAYLLPSGIRWLEILFATSALGAVLVPLNLTWTSEEIIQGLTLTDTNVLLVAGEHRGASLIERIQPLIDRGSSGIAPALRQIVLAQGHADRDDLTSLEHQFALASPQAPDKDSGPVAPGDNAMLILTSGSTSFPKPAIHTHESVLCGSAGYADGLEACADDIFLHCMPNYHVGSIATACLTLMRGARLELMSFFEPGEALRRIHSSQATLFWGFDTHFLMMRDHPDYAPGLLSSLQRTMVAANPATFEKVRGMGLKHIGSLYGSTEYMGSQTYFPFRDRADEARMKASNGRATSGEIRIARLEGDGWATPGELGEICARGPALFKGYYRQPEASAACMDAEGFFHSGDLGFLDEDGYLYYRGRLKEMIKSGGENVSALEVETFLLAEIPGVVRAMICATPHPKWGEAVTALLEVEAGRTYSAEDIQAFCRNRLAGYKIPKRVLFLASPDWPITPTGKLDRRALATRASTHYAHAADSEPTT</sequence>
<dbReference type="InterPro" id="IPR045851">
    <property type="entry name" value="AMP-bd_C_sf"/>
</dbReference>
<dbReference type="SUPFAM" id="SSF56801">
    <property type="entry name" value="Acetyl-CoA synthetase-like"/>
    <property type="match status" value="1"/>
</dbReference>
<dbReference type="RefSeq" id="WP_376811465.1">
    <property type="nucleotide sequence ID" value="NZ_JBHSDY010000002.1"/>
</dbReference>
<feature type="domain" description="AMP-dependent synthetase/ligase" evidence="3">
    <location>
        <begin position="18"/>
        <end position="388"/>
    </location>
</feature>
<keyword evidence="6" id="KW-1185">Reference proteome</keyword>
<protein>
    <submittedName>
        <fullName evidence="5">Class I adenylate-forming enzyme family protein</fullName>
    </submittedName>
</protein>
<dbReference type="InterPro" id="IPR000873">
    <property type="entry name" value="AMP-dep_synth/lig_dom"/>
</dbReference>
<comment type="similarity">
    <text evidence="1">Belongs to the ATP-dependent AMP-binding enzyme family.</text>
</comment>
<dbReference type="Pfam" id="PF13193">
    <property type="entry name" value="AMP-binding_C"/>
    <property type="match status" value="1"/>
</dbReference>
<evidence type="ECO:0000259" key="4">
    <source>
        <dbReference type="Pfam" id="PF13193"/>
    </source>
</evidence>
<evidence type="ECO:0000256" key="1">
    <source>
        <dbReference type="ARBA" id="ARBA00006432"/>
    </source>
</evidence>
<accession>A0ABV8RVT9</accession>
<keyword evidence="2" id="KW-0436">Ligase</keyword>
<proteinExistence type="inferred from homology"/>
<organism evidence="5 6">
    <name type="scientific">Castellaniella hirudinis</name>
    <dbReference type="NCBI Taxonomy" id="1144617"/>
    <lineage>
        <taxon>Bacteria</taxon>
        <taxon>Pseudomonadati</taxon>
        <taxon>Pseudomonadota</taxon>
        <taxon>Betaproteobacteria</taxon>
        <taxon>Burkholderiales</taxon>
        <taxon>Alcaligenaceae</taxon>
        <taxon>Castellaniella</taxon>
    </lineage>
</organism>
<evidence type="ECO:0000259" key="3">
    <source>
        <dbReference type="Pfam" id="PF00501"/>
    </source>
</evidence>
<dbReference type="InterPro" id="IPR020845">
    <property type="entry name" value="AMP-binding_CS"/>
</dbReference>
<dbReference type="Proteomes" id="UP001595756">
    <property type="component" value="Unassembled WGS sequence"/>
</dbReference>
<comment type="caution">
    <text evidence="5">The sequence shown here is derived from an EMBL/GenBank/DDBJ whole genome shotgun (WGS) entry which is preliminary data.</text>
</comment>
<gene>
    <name evidence="5" type="ORF">ACFO0J_02410</name>
</gene>
<evidence type="ECO:0000313" key="6">
    <source>
        <dbReference type="Proteomes" id="UP001595756"/>
    </source>
</evidence>
<dbReference type="PANTHER" id="PTHR43201">
    <property type="entry name" value="ACYL-COA SYNTHETASE"/>
    <property type="match status" value="1"/>
</dbReference>
<name>A0ABV8RVT9_9BURK</name>
<evidence type="ECO:0000256" key="2">
    <source>
        <dbReference type="ARBA" id="ARBA00022598"/>
    </source>
</evidence>
<reference evidence="6" key="1">
    <citation type="journal article" date="2019" name="Int. J. Syst. Evol. Microbiol.">
        <title>The Global Catalogue of Microorganisms (GCM) 10K type strain sequencing project: providing services to taxonomists for standard genome sequencing and annotation.</title>
        <authorList>
            <consortium name="The Broad Institute Genomics Platform"/>
            <consortium name="The Broad Institute Genome Sequencing Center for Infectious Disease"/>
            <person name="Wu L."/>
            <person name="Ma J."/>
        </authorList>
    </citation>
    <scope>NUCLEOTIDE SEQUENCE [LARGE SCALE GENOMIC DNA]</scope>
    <source>
        <strain evidence="6">CGMCC 1.19029</strain>
    </source>
</reference>
<dbReference type="Pfam" id="PF00501">
    <property type="entry name" value="AMP-binding"/>
    <property type="match status" value="1"/>
</dbReference>
<dbReference type="Gene3D" id="3.40.50.12780">
    <property type="entry name" value="N-terminal domain of ligase-like"/>
    <property type="match status" value="1"/>
</dbReference>
<dbReference type="PROSITE" id="PS00455">
    <property type="entry name" value="AMP_BINDING"/>
    <property type="match status" value="1"/>
</dbReference>
<evidence type="ECO:0000313" key="5">
    <source>
        <dbReference type="EMBL" id="MFC4296894.1"/>
    </source>
</evidence>
<dbReference type="InterPro" id="IPR042099">
    <property type="entry name" value="ANL_N_sf"/>
</dbReference>